<accession>A0A2X0PDT8</accession>
<protein>
    <submittedName>
        <fullName evidence="2">BQ5605_C020g09170 protein</fullName>
    </submittedName>
</protein>
<gene>
    <name evidence="2" type="primary">BQ5605_C020g09170</name>
    <name evidence="2" type="ORF">BQ5605_C020G09170</name>
</gene>
<evidence type="ECO:0000256" key="1">
    <source>
        <dbReference type="SAM" id="MobiDB-lite"/>
    </source>
</evidence>
<organism evidence="2 3">
    <name type="scientific">Microbotryum silenes-dioicae</name>
    <dbReference type="NCBI Taxonomy" id="796604"/>
    <lineage>
        <taxon>Eukaryota</taxon>
        <taxon>Fungi</taxon>
        <taxon>Dikarya</taxon>
        <taxon>Basidiomycota</taxon>
        <taxon>Pucciniomycotina</taxon>
        <taxon>Microbotryomycetes</taxon>
        <taxon>Microbotryales</taxon>
        <taxon>Microbotryaceae</taxon>
        <taxon>Microbotryum</taxon>
    </lineage>
</organism>
<dbReference type="Proteomes" id="UP000249464">
    <property type="component" value="Unassembled WGS sequence"/>
</dbReference>
<keyword evidence="3" id="KW-1185">Reference proteome</keyword>
<dbReference type="EMBL" id="FQNC01000082">
    <property type="protein sequence ID" value="SGZ18190.1"/>
    <property type="molecule type" value="Genomic_DNA"/>
</dbReference>
<sequence>MTLKREEVESNSARRRGQALEVTDQTRRREWGLRAKAWIRMKEEASSVARKRVGLVKAELTSRNSGTSCIGISPVDNFCANPTNFSGSDEDVRPMIAPSL</sequence>
<evidence type="ECO:0000313" key="2">
    <source>
        <dbReference type="EMBL" id="SGZ18190.1"/>
    </source>
</evidence>
<proteinExistence type="predicted"/>
<dbReference type="AlphaFoldDB" id="A0A2X0PDT8"/>
<name>A0A2X0PDT8_9BASI</name>
<reference evidence="2 3" key="1">
    <citation type="submission" date="2016-11" db="EMBL/GenBank/DDBJ databases">
        <authorList>
            <person name="Jaros S."/>
            <person name="Januszkiewicz K."/>
            <person name="Wedrychowicz H."/>
        </authorList>
    </citation>
    <scope>NUCLEOTIDE SEQUENCE [LARGE SCALE GENOMIC DNA]</scope>
</reference>
<feature type="region of interest" description="Disordered" evidence="1">
    <location>
        <begin position="1"/>
        <end position="24"/>
    </location>
</feature>
<evidence type="ECO:0000313" key="3">
    <source>
        <dbReference type="Proteomes" id="UP000249464"/>
    </source>
</evidence>